<proteinExistence type="predicted"/>
<dbReference type="GO" id="GO:0090173">
    <property type="term" value="P:regulation of synaptonemal complex assembly"/>
    <property type="evidence" value="ECO:0007669"/>
    <property type="project" value="InterPro"/>
</dbReference>
<reference evidence="2 3" key="1">
    <citation type="journal article" date="2017" name="Genome Announc.">
        <title>Genome sequence of the saprophytic ascomycete Epicoccum nigrum ICMP 19927 strain isolated from New Zealand.</title>
        <authorList>
            <person name="Fokin M."/>
            <person name="Fleetwood D."/>
            <person name="Weir B.S."/>
            <person name="Villas-Boas S.G."/>
        </authorList>
    </citation>
    <scope>NUCLEOTIDE SEQUENCE [LARGE SCALE GENOMIC DNA]</scope>
    <source>
        <strain evidence="2 3">ICMP 19927</strain>
    </source>
</reference>
<dbReference type="STRING" id="105696.A0A1Y2M2F7"/>
<dbReference type="AlphaFoldDB" id="A0A1Y2M2F7"/>
<evidence type="ECO:0000313" key="2">
    <source>
        <dbReference type="EMBL" id="OSS50290.1"/>
    </source>
</evidence>
<evidence type="ECO:0000256" key="1">
    <source>
        <dbReference type="ARBA" id="ARBA00023254"/>
    </source>
</evidence>
<dbReference type="Proteomes" id="UP000193240">
    <property type="component" value="Unassembled WGS sequence"/>
</dbReference>
<sequence length="924" mass="104441">MALQQPASKLERERRVHAVIAFASGLAARFDKLQDPALPAELRSNIRYLPLQASPAATAKRANLDKLGTELWNLSTRLHRDDPTQSNERDRLKSIDAGHGVVICLLRAYAFLLLDSAGSHKVKGQERKACIRLMKIALKAAKACVLAKDFDCATKVLERAAAYEEILTGQDQQSDSDDTTIASRLQLEYFAVRAALAFRQDHLDMAEHMYAKCKQLGTTLYSDAAESVADILYEIGKQALTNCNYEAAAKWLGRSYNLLGEQNIGMLSLEASELRLCVLQGLVQANFKLQTVEAIDRAWELVKLMEADYCDKMVVSLLKIELLSSAEQIDEAEFYKGRFNVYATKALDDLLQNRLMREENGPWIEKAVVIRVWLSTSGPSHEDSLQLLQQVLDAVVQDGGFSLTVPATHAAQTLIWKKIEETTTQERHNTVEAWCKLCLHPVFSKSGAQNKAKITRKLIQCALLRQDYAAAQDAYLKAPESSQNEPLTRYLMYKVSLRSERPDFAAECLDVVCRNSAKDATLLYACVMEAHSIGDRRQVTRALQQVMDKYDYTAPAGIHLPALLRVTLKLLQAELLKNGAIDREVLDRICAVFEGAYNQAKSSKRRPKSPEQQLFTVKELEWFSKNSYNLSLKHCAAMPPQNLARLLNVCTEFIKLLKEQQPEDPALTTDIGLRLAFCAFLAACTYTTLARAEDMKETHFQYYLEVRRHCQEFRRVVAEEADQLSGPAQDDMLSKQLQVVKLELEAALKLQRWDDLEELFEQCWNCRDPDRYETLADLVLVIHSEIVQADVAKTYQSKVLSTLQKIINLTSRQKGGDVVKLSRWLRCLFNITLSFDENISLKCLDQATQIAAKKHGQPDCYPATELEWMATSAYNRAIDYYVGEDDSNCKVWAEKAMVVAQWLEDDGQLRDLLIGKFSTLQFNK</sequence>
<dbReference type="Pfam" id="PF08631">
    <property type="entry name" value="SPO22"/>
    <property type="match status" value="2"/>
</dbReference>
<dbReference type="OMA" id="KLSRWIR"/>
<dbReference type="PANTHER" id="PTHR40375">
    <property type="entry name" value="SPORULATION-SPECIFIC PROTEIN 22"/>
    <property type="match status" value="1"/>
</dbReference>
<gene>
    <name evidence="2" type="ORF">B5807_05220</name>
</gene>
<dbReference type="InParanoid" id="A0A1Y2M2F7"/>
<name>A0A1Y2M2F7_EPING</name>
<dbReference type="GO" id="GO:0051321">
    <property type="term" value="P:meiotic cell cycle"/>
    <property type="evidence" value="ECO:0007669"/>
    <property type="project" value="UniProtKB-KW"/>
</dbReference>
<accession>A0A1Y2M2F7</accession>
<evidence type="ECO:0000313" key="3">
    <source>
        <dbReference type="Proteomes" id="UP000193240"/>
    </source>
</evidence>
<dbReference type="InterPro" id="IPR013940">
    <property type="entry name" value="Spo22/ZIP4/TEX11"/>
</dbReference>
<organism evidence="2 3">
    <name type="scientific">Epicoccum nigrum</name>
    <name type="common">Soil fungus</name>
    <name type="synonym">Epicoccum purpurascens</name>
    <dbReference type="NCBI Taxonomy" id="105696"/>
    <lineage>
        <taxon>Eukaryota</taxon>
        <taxon>Fungi</taxon>
        <taxon>Dikarya</taxon>
        <taxon>Ascomycota</taxon>
        <taxon>Pezizomycotina</taxon>
        <taxon>Dothideomycetes</taxon>
        <taxon>Pleosporomycetidae</taxon>
        <taxon>Pleosporales</taxon>
        <taxon>Pleosporineae</taxon>
        <taxon>Didymellaceae</taxon>
        <taxon>Epicoccum</taxon>
    </lineage>
</organism>
<keyword evidence="3" id="KW-1185">Reference proteome</keyword>
<keyword evidence="1" id="KW-0469">Meiosis</keyword>
<dbReference type="FunCoup" id="A0A1Y2M2F7">
    <property type="interactions" value="29"/>
</dbReference>
<dbReference type="InterPro" id="IPR039057">
    <property type="entry name" value="Spo22/ZIP4"/>
</dbReference>
<evidence type="ECO:0008006" key="4">
    <source>
        <dbReference type="Google" id="ProtNLM"/>
    </source>
</evidence>
<dbReference type="EMBL" id="KZ107842">
    <property type="protein sequence ID" value="OSS50290.1"/>
    <property type="molecule type" value="Genomic_DNA"/>
</dbReference>
<dbReference type="PANTHER" id="PTHR40375:SF2">
    <property type="entry name" value="SPORULATION-SPECIFIC PROTEIN 22"/>
    <property type="match status" value="1"/>
</dbReference>
<protein>
    <recommendedName>
        <fullName evidence="4">Protein ZIP4 homolog</fullName>
    </recommendedName>
</protein>